<feature type="compositionally biased region" description="Basic and acidic residues" evidence="6">
    <location>
        <begin position="1010"/>
        <end position="1019"/>
    </location>
</feature>
<dbReference type="GO" id="GO:0005737">
    <property type="term" value="C:cytoplasm"/>
    <property type="evidence" value="ECO:0007669"/>
    <property type="project" value="UniProtKB-SubCell"/>
</dbReference>
<comment type="caution">
    <text evidence="8">The sequence shown here is derived from an EMBL/GenBank/DDBJ whole genome shotgun (WGS) entry which is preliminary data.</text>
</comment>
<keyword evidence="9" id="KW-1185">Reference proteome</keyword>
<dbReference type="GO" id="GO:0005096">
    <property type="term" value="F:GTPase activator activity"/>
    <property type="evidence" value="ECO:0007669"/>
    <property type="project" value="TreeGrafter"/>
</dbReference>
<proteinExistence type="inferred from homology"/>
<feature type="compositionally biased region" description="Low complexity" evidence="6">
    <location>
        <begin position="997"/>
        <end position="1007"/>
    </location>
</feature>
<name>A0A328E3P9_9ASTE</name>
<dbReference type="AlphaFoldDB" id="A0A328E3P9"/>
<keyword evidence="3" id="KW-0268">Exocytosis</keyword>
<dbReference type="SMART" id="SM00320">
    <property type="entry name" value="WD40"/>
    <property type="match status" value="6"/>
</dbReference>
<dbReference type="GO" id="GO:0006887">
    <property type="term" value="P:exocytosis"/>
    <property type="evidence" value="ECO:0007669"/>
    <property type="project" value="UniProtKB-KW"/>
</dbReference>
<keyword evidence="4" id="KW-0963">Cytoplasm</keyword>
<dbReference type="GO" id="GO:0006893">
    <property type="term" value="P:Golgi to plasma membrane transport"/>
    <property type="evidence" value="ECO:0007669"/>
    <property type="project" value="TreeGrafter"/>
</dbReference>
<evidence type="ECO:0000313" key="9">
    <source>
        <dbReference type="Proteomes" id="UP000249390"/>
    </source>
</evidence>
<sequence>MLTKLLQKFSSPQRSEPQETPKLPAGIAVHYGIPATASIMAFDPIQQLLSIGTSDGRIKVVGGDYIEGLLVSLKPHSFKYLEFLENQGFIVSISNENEIQVWDLENKHLSSTLKWESNITAFSVIYGTQYMCLGDEYGYLSVLKYDAEKRNVVQLPYYVPPNLAAEADVALSSNQLSIVGLLLHPCSHGNRVLIAYEIGLLILWDITEDKAVLVRGQKHHQPKEFFVCTQTNLSEVHANVSNDHDQPEKEISSICWLSSGGSIVAVGYVDGDIFLWNLSVPDYIDDTEAEIQANFVVKFQLSSEDRRLPVTVLRSANKSRNSYRSHLFVYGGGEIGSEEVVTILKLDWSSGFAALKCIDRVDLKLQGSFGDIITVPDACNVENNDTSSFFILTNTGQLDYYENTCFSTLKSKQENNNYAVSIRYPVAIPTLDPCMTVAKLCFMDRKYNFACNSLKSFHVINEEESKWPLTGGVPGQLSLTEDNVVERLYIAGYQDGSVRVWDATYPLLSLLFVIFSEVKGLEITSSSAAITSLDFSTTSLSIAFGNESGQVHHYMLCTSSGSEKMKLHFITKIKTEVHSSPSGAGYQCTAIFSLVNSPVCILQYIASGSKLVVGYESGQVAVLDVGSPSVLFLLDCVSSSMSPINSLSAKAFSTINQNIVNTECGTSYEVEKELALFLTRDGQIILMDINTGNMINSQPVHPEKVTTSVSLHIVESNTSFDKGSDKHPLFKDIGSKDQSAQSGGLEQNSYADPNNHVNPSLMQNIKDSQILVCCEDIIYLISLKSVVQGNASILREVNLDKPCSWTALFKNVDDRECGLIIIYRTGDIEIRSLPDLKVLGDTSLMSLLRWNFETNMFKTLSSPGKGIISLVNGCEFAILSLFSGDDFWIPEALPCLHDKVLAAAANAAPNAAPCLSQNQESKKTTVNSMVSGIFKGFKGGKGERVIDSTETRENLIAHLESIFSRFPFSDPLTSVCDDEGHLELNIDNIQIDEPISAAASSQQSNNSGQENEKKREKLFEGGSTDTKPRLRTREEIIAKYRNKGEAISAAAQARNKLVERGEKLEKLSERTAELQSGAENFASMAKELAKSMEKRKWWNF</sequence>
<comment type="subcellular location">
    <subcellularLocation>
        <location evidence="1">Cytoplasm</location>
    </subcellularLocation>
</comment>
<dbReference type="CDD" id="cd15873">
    <property type="entry name" value="R-SNARE_STXBP5_6"/>
    <property type="match status" value="1"/>
</dbReference>
<dbReference type="GO" id="GO:0045159">
    <property type="term" value="F:myosin II binding"/>
    <property type="evidence" value="ECO:0007669"/>
    <property type="project" value="TreeGrafter"/>
</dbReference>
<evidence type="ECO:0000256" key="4">
    <source>
        <dbReference type="ARBA" id="ARBA00022490"/>
    </source>
</evidence>
<evidence type="ECO:0000256" key="1">
    <source>
        <dbReference type="ARBA" id="ARBA00004496"/>
    </source>
</evidence>
<dbReference type="PANTHER" id="PTHR10241">
    <property type="entry name" value="LETHAL 2 GIANT LARVAE PROTEIN"/>
    <property type="match status" value="1"/>
</dbReference>
<evidence type="ECO:0000256" key="3">
    <source>
        <dbReference type="ARBA" id="ARBA00022483"/>
    </source>
</evidence>
<dbReference type="Pfam" id="PF00957">
    <property type="entry name" value="Synaptobrevin"/>
    <property type="match status" value="1"/>
</dbReference>
<accession>A0A328E3P9</accession>
<dbReference type="PROSITE" id="PS50892">
    <property type="entry name" value="V_SNARE"/>
    <property type="match status" value="1"/>
</dbReference>
<dbReference type="SUPFAM" id="SSF58038">
    <property type="entry name" value="SNARE fusion complex"/>
    <property type="match status" value="1"/>
</dbReference>
<dbReference type="Proteomes" id="UP000249390">
    <property type="component" value="Unassembled WGS sequence"/>
</dbReference>
<dbReference type="Gene3D" id="1.20.5.110">
    <property type="match status" value="1"/>
</dbReference>
<evidence type="ECO:0000256" key="5">
    <source>
        <dbReference type="PROSITE-ProRule" id="PRU00290"/>
    </source>
</evidence>
<dbReference type="Gene3D" id="2.130.10.10">
    <property type="entry name" value="YVTN repeat-like/Quinoprotein amine dehydrogenase"/>
    <property type="match status" value="3"/>
</dbReference>
<feature type="compositionally biased region" description="Basic and acidic residues" evidence="6">
    <location>
        <begin position="722"/>
        <end position="735"/>
    </location>
</feature>
<evidence type="ECO:0000256" key="2">
    <source>
        <dbReference type="ARBA" id="ARBA00008070"/>
    </source>
</evidence>
<protein>
    <recommendedName>
        <fullName evidence="7">V-SNARE coiled-coil homology domain-containing protein</fullName>
    </recommendedName>
</protein>
<feature type="compositionally biased region" description="Polar residues" evidence="6">
    <location>
        <begin position="736"/>
        <end position="753"/>
    </location>
</feature>
<evidence type="ECO:0000256" key="6">
    <source>
        <dbReference type="SAM" id="MobiDB-lite"/>
    </source>
</evidence>
<dbReference type="EMBL" id="NQVE01000050">
    <property type="protein sequence ID" value="RAL51298.1"/>
    <property type="molecule type" value="Genomic_DNA"/>
</dbReference>
<evidence type="ECO:0000313" key="8">
    <source>
        <dbReference type="EMBL" id="RAL51298.1"/>
    </source>
</evidence>
<dbReference type="InterPro" id="IPR036322">
    <property type="entry name" value="WD40_repeat_dom_sf"/>
</dbReference>
<feature type="region of interest" description="Disordered" evidence="6">
    <location>
        <begin position="719"/>
        <end position="753"/>
    </location>
</feature>
<comment type="similarity">
    <text evidence="2">Belongs to the WD repeat L(2)GL family.</text>
</comment>
<feature type="region of interest" description="Disordered" evidence="6">
    <location>
        <begin position="997"/>
        <end position="1027"/>
    </location>
</feature>
<dbReference type="InterPro" id="IPR042855">
    <property type="entry name" value="V_SNARE_CC"/>
</dbReference>
<keyword evidence="5" id="KW-0175">Coiled coil</keyword>
<dbReference type="GO" id="GO:0005886">
    <property type="term" value="C:plasma membrane"/>
    <property type="evidence" value="ECO:0007669"/>
    <property type="project" value="TreeGrafter"/>
</dbReference>
<dbReference type="GO" id="GO:0019905">
    <property type="term" value="F:syntaxin binding"/>
    <property type="evidence" value="ECO:0007669"/>
    <property type="project" value="TreeGrafter"/>
</dbReference>
<evidence type="ECO:0000259" key="7">
    <source>
        <dbReference type="PROSITE" id="PS50892"/>
    </source>
</evidence>
<feature type="domain" description="V-SNARE coiled-coil homology" evidence="7">
    <location>
        <begin position="1035"/>
        <end position="1099"/>
    </location>
</feature>
<reference evidence="8 9" key="1">
    <citation type="submission" date="2018-06" db="EMBL/GenBank/DDBJ databases">
        <title>The Genome of Cuscuta australis (Dodder) Provides Insight into the Evolution of Plant Parasitism.</title>
        <authorList>
            <person name="Liu H."/>
        </authorList>
    </citation>
    <scope>NUCLEOTIDE SEQUENCE [LARGE SCALE GENOMIC DNA]</scope>
    <source>
        <strain evidence="9">cv. Yunnan</strain>
        <tissue evidence="8">Vines</tissue>
    </source>
</reference>
<dbReference type="InterPro" id="IPR015943">
    <property type="entry name" value="WD40/YVTN_repeat-like_dom_sf"/>
</dbReference>
<dbReference type="InterPro" id="IPR001680">
    <property type="entry name" value="WD40_rpt"/>
</dbReference>
<feature type="region of interest" description="Disordered" evidence="6">
    <location>
        <begin position="1"/>
        <end position="21"/>
    </location>
</feature>
<dbReference type="PANTHER" id="PTHR10241:SF38">
    <property type="entry name" value="TRANSDUCIN FAMILY PROTEIN _ WD-40 REPEAT FAMILY PROTEIN"/>
    <property type="match status" value="1"/>
</dbReference>
<organism evidence="8 9">
    <name type="scientific">Cuscuta australis</name>
    <dbReference type="NCBI Taxonomy" id="267555"/>
    <lineage>
        <taxon>Eukaryota</taxon>
        <taxon>Viridiplantae</taxon>
        <taxon>Streptophyta</taxon>
        <taxon>Embryophyta</taxon>
        <taxon>Tracheophyta</taxon>
        <taxon>Spermatophyta</taxon>
        <taxon>Magnoliopsida</taxon>
        <taxon>eudicotyledons</taxon>
        <taxon>Gunneridae</taxon>
        <taxon>Pentapetalae</taxon>
        <taxon>asterids</taxon>
        <taxon>lamiids</taxon>
        <taxon>Solanales</taxon>
        <taxon>Convolvulaceae</taxon>
        <taxon>Cuscuteae</taxon>
        <taxon>Cuscuta</taxon>
        <taxon>Cuscuta subgen. Grammica</taxon>
        <taxon>Cuscuta sect. Cleistogrammica</taxon>
    </lineage>
</organism>
<gene>
    <name evidence="8" type="ORF">DM860_010800</name>
</gene>
<dbReference type="SUPFAM" id="SSF50978">
    <property type="entry name" value="WD40 repeat-like"/>
    <property type="match status" value="1"/>
</dbReference>